<evidence type="ECO:0000256" key="2">
    <source>
        <dbReference type="ARBA" id="ARBA00023002"/>
    </source>
</evidence>
<dbReference type="InterPro" id="IPR000391">
    <property type="entry name" value="Rng_hydr_dOase-bsu"/>
</dbReference>
<evidence type="ECO:0000313" key="4">
    <source>
        <dbReference type="Proteomes" id="UP000571084"/>
    </source>
</evidence>
<name>A0A840RR40_9BURK</name>
<keyword evidence="2 3" id="KW-0560">Oxidoreductase</keyword>
<reference evidence="3 4" key="1">
    <citation type="submission" date="2020-08" db="EMBL/GenBank/DDBJ databases">
        <title>Genomic Encyclopedia of Type Strains, Phase IV (KMG-IV): sequencing the most valuable type-strain genomes for metagenomic binning, comparative biology and taxonomic classification.</title>
        <authorList>
            <person name="Goeker M."/>
        </authorList>
    </citation>
    <scope>NUCLEOTIDE SEQUENCE [LARGE SCALE GENOMIC DNA]</scope>
    <source>
        <strain evidence="3 4">DSM 23240</strain>
    </source>
</reference>
<keyword evidence="3" id="KW-0503">Monooxygenase</keyword>
<comment type="caution">
    <text evidence="3">The sequence shown here is derived from an EMBL/GenBank/DDBJ whole genome shotgun (WGS) entry which is preliminary data.</text>
</comment>
<dbReference type="Proteomes" id="UP000571084">
    <property type="component" value="Unassembled WGS sequence"/>
</dbReference>
<dbReference type="GO" id="GO:0018648">
    <property type="term" value="F:methanesulfonate monooxygenase activity"/>
    <property type="evidence" value="ECO:0007669"/>
    <property type="project" value="UniProtKB-EC"/>
</dbReference>
<dbReference type="EMBL" id="JACHHQ010000001">
    <property type="protein sequence ID" value="MBB5199060.1"/>
    <property type="molecule type" value="Genomic_DNA"/>
</dbReference>
<keyword evidence="4" id="KW-1185">Reference proteome</keyword>
<dbReference type="AlphaFoldDB" id="A0A840RR40"/>
<dbReference type="Pfam" id="PF00866">
    <property type="entry name" value="Ring_hydroxyl_B"/>
    <property type="match status" value="1"/>
</dbReference>
<dbReference type="EC" id="1.14.13.111" evidence="3"/>
<dbReference type="Gene3D" id="3.10.450.50">
    <property type="match status" value="1"/>
</dbReference>
<dbReference type="RefSeq" id="WP_209216624.1">
    <property type="nucleotide sequence ID" value="NZ_JAAOZT010000002.1"/>
</dbReference>
<comment type="similarity">
    <text evidence="1">Belongs to the bacterial ring-hydroxylating dioxygenase beta subunit family.</text>
</comment>
<organism evidence="3 4">
    <name type="scientific">Glaciimonas immobilis</name>
    <dbReference type="NCBI Taxonomy" id="728004"/>
    <lineage>
        <taxon>Bacteria</taxon>
        <taxon>Pseudomonadati</taxon>
        <taxon>Pseudomonadota</taxon>
        <taxon>Betaproteobacteria</taxon>
        <taxon>Burkholderiales</taxon>
        <taxon>Oxalobacteraceae</taxon>
        <taxon>Glaciimonas</taxon>
    </lineage>
</organism>
<accession>A0A840RR40</accession>
<proteinExistence type="inferred from homology"/>
<sequence length="153" mass="17692">MESPQTIEALIYKSCLILDDKDFDGYLGLCDTAFHYSVSTYNPEIRKDMIWLEHDLEGMKTLFSNLSKHNSNYYPLSRRARIYVVEKLEDGLKTKVTSALQVFRTSLDGGVTELFAMGKMIDVVQMYDEGLKFLDRNIRLEARMLGFGFHIPF</sequence>
<evidence type="ECO:0000313" key="3">
    <source>
        <dbReference type="EMBL" id="MBB5199060.1"/>
    </source>
</evidence>
<dbReference type="InterPro" id="IPR032710">
    <property type="entry name" value="NTF2-like_dom_sf"/>
</dbReference>
<evidence type="ECO:0000256" key="1">
    <source>
        <dbReference type="ARBA" id="ARBA00009570"/>
    </source>
</evidence>
<protein>
    <submittedName>
        <fullName evidence="3">Methanesulfonate monooxygenase small subunit</fullName>
        <ecNumber evidence="3">1.14.13.111</ecNumber>
    </submittedName>
</protein>
<dbReference type="SUPFAM" id="SSF54427">
    <property type="entry name" value="NTF2-like"/>
    <property type="match status" value="1"/>
</dbReference>
<gene>
    <name evidence="3" type="ORF">HNR39_000870</name>
</gene>